<protein>
    <submittedName>
        <fullName evidence="1">Conjugal transfer ATP-binding protein TraC</fullName>
    </submittedName>
</protein>
<keyword evidence="1" id="KW-0547">Nucleotide-binding</keyword>
<name>A0A376KH30_ECOLX</name>
<dbReference type="PANTHER" id="PTHR38467:SF1">
    <property type="entry name" value="CONJUGATIVE TRANSFER: ASSEMBLY"/>
    <property type="match status" value="1"/>
</dbReference>
<dbReference type="Proteomes" id="UP000255201">
    <property type="component" value="Unassembled WGS sequence"/>
</dbReference>
<accession>A0A376KH30</accession>
<organism evidence="1 2">
    <name type="scientific">Escherichia coli</name>
    <dbReference type="NCBI Taxonomy" id="562"/>
    <lineage>
        <taxon>Bacteria</taxon>
        <taxon>Pseudomonadati</taxon>
        <taxon>Pseudomonadota</taxon>
        <taxon>Gammaproteobacteria</taxon>
        <taxon>Enterobacterales</taxon>
        <taxon>Enterobacteriaceae</taxon>
        <taxon>Escherichia</taxon>
    </lineage>
</organism>
<dbReference type="PANTHER" id="PTHR38467">
    <property type="match status" value="1"/>
</dbReference>
<sequence length="84" mass="9510">MEDSFDLNVRADYLTLGLRENGRNSTARILNFHLARNPEIAFLWNMADNYSNLLNPGTVHLLSVHQLTLTLVVEDQVKTTAKPT</sequence>
<dbReference type="AlphaFoldDB" id="A0A376KH30"/>
<evidence type="ECO:0000313" key="1">
    <source>
        <dbReference type="EMBL" id="STE82043.1"/>
    </source>
</evidence>
<dbReference type="InterPro" id="IPR053155">
    <property type="entry name" value="F-pilin_assembly_TraC"/>
</dbReference>
<proteinExistence type="predicted"/>
<keyword evidence="1" id="KW-0067">ATP-binding</keyword>
<dbReference type="EMBL" id="UFZL01000004">
    <property type="protein sequence ID" value="STE82043.1"/>
    <property type="molecule type" value="Genomic_DNA"/>
</dbReference>
<dbReference type="GO" id="GO:0005524">
    <property type="term" value="F:ATP binding"/>
    <property type="evidence" value="ECO:0007669"/>
    <property type="project" value="UniProtKB-KW"/>
</dbReference>
<reference evidence="1 2" key="1">
    <citation type="submission" date="2018-06" db="EMBL/GenBank/DDBJ databases">
        <authorList>
            <consortium name="Pathogen Informatics"/>
            <person name="Doyle S."/>
        </authorList>
    </citation>
    <scope>NUCLEOTIDE SEQUENCE [LARGE SCALE GENOMIC DNA]</scope>
    <source>
        <strain evidence="1 2">NCTC10764</strain>
    </source>
</reference>
<evidence type="ECO:0000313" key="2">
    <source>
        <dbReference type="Proteomes" id="UP000255201"/>
    </source>
</evidence>
<gene>
    <name evidence="1" type="primary">traC_2</name>
    <name evidence="1" type="ORF">NCTC10764_06114</name>
</gene>